<protein>
    <submittedName>
        <fullName evidence="1">Uncharacterized protein</fullName>
    </submittedName>
</protein>
<comment type="caution">
    <text evidence="1">The sequence shown here is derived from an EMBL/GenBank/DDBJ whole genome shotgun (WGS) entry which is preliminary data.</text>
</comment>
<evidence type="ECO:0000313" key="1">
    <source>
        <dbReference type="EMBL" id="KAG0568371.1"/>
    </source>
</evidence>
<proteinExistence type="predicted"/>
<accession>A0A8T0H8Y5</accession>
<sequence length="256" mass="29140">MARVEGGACGVSRILGTTMPTRDNWLDTEWVSALHGLSSRGVTLAAFQLWCRNVSLGNPIAPDMDTHTRKRGLVEVLPNLFLNKEALLSKLPALRLFVSGLEEHRFHEEAYLQEIKAYLELHKLMYWGRPDVTIVVRCRLSPSEKGVPVRVQQFYSRVLPIDKRASCVTVQEGSKGTSDYIRPWIMQCGSSIGIHRTKKVARMIAIIKHHLDPSFDPEDDSPPPTMCGLWNEIFQSRKRKLEQVIDKPESELDPYY</sequence>
<evidence type="ECO:0000313" key="2">
    <source>
        <dbReference type="Proteomes" id="UP000822688"/>
    </source>
</evidence>
<organism evidence="1 2">
    <name type="scientific">Ceratodon purpureus</name>
    <name type="common">Fire moss</name>
    <name type="synonym">Dicranum purpureum</name>
    <dbReference type="NCBI Taxonomy" id="3225"/>
    <lineage>
        <taxon>Eukaryota</taxon>
        <taxon>Viridiplantae</taxon>
        <taxon>Streptophyta</taxon>
        <taxon>Embryophyta</taxon>
        <taxon>Bryophyta</taxon>
        <taxon>Bryophytina</taxon>
        <taxon>Bryopsida</taxon>
        <taxon>Dicranidae</taxon>
        <taxon>Pseudoditrichales</taxon>
        <taxon>Ditrichaceae</taxon>
        <taxon>Ceratodon</taxon>
    </lineage>
</organism>
<dbReference type="Proteomes" id="UP000822688">
    <property type="component" value="Chromosome 6"/>
</dbReference>
<keyword evidence="2" id="KW-1185">Reference proteome</keyword>
<reference evidence="1 2" key="1">
    <citation type="submission" date="2020-06" db="EMBL/GenBank/DDBJ databases">
        <title>WGS assembly of Ceratodon purpureus strain R40.</title>
        <authorList>
            <person name="Carey S.B."/>
            <person name="Jenkins J."/>
            <person name="Shu S."/>
            <person name="Lovell J.T."/>
            <person name="Sreedasyam A."/>
            <person name="Maumus F."/>
            <person name="Tiley G.P."/>
            <person name="Fernandez-Pozo N."/>
            <person name="Barry K."/>
            <person name="Chen C."/>
            <person name="Wang M."/>
            <person name="Lipzen A."/>
            <person name="Daum C."/>
            <person name="Saski C.A."/>
            <person name="Payton A.C."/>
            <person name="Mcbreen J.C."/>
            <person name="Conrad R.E."/>
            <person name="Kollar L.M."/>
            <person name="Olsson S."/>
            <person name="Huttunen S."/>
            <person name="Landis J.B."/>
            <person name="Wickett N.J."/>
            <person name="Johnson M.G."/>
            <person name="Rensing S.A."/>
            <person name="Grimwood J."/>
            <person name="Schmutz J."/>
            <person name="Mcdaniel S.F."/>
        </authorList>
    </citation>
    <scope>NUCLEOTIDE SEQUENCE [LARGE SCALE GENOMIC DNA]</scope>
    <source>
        <strain evidence="1 2">R40</strain>
    </source>
</reference>
<dbReference type="AlphaFoldDB" id="A0A8T0H8Y5"/>
<name>A0A8T0H8Y5_CERPU</name>
<gene>
    <name evidence="1" type="ORF">KC19_6G015100</name>
</gene>
<dbReference type="EMBL" id="CM026427">
    <property type="protein sequence ID" value="KAG0568371.1"/>
    <property type="molecule type" value="Genomic_DNA"/>
</dbReference>